<proteinExistence type="predicted"/>
<dbReference type="Pfam" id="PF14552">
    <property type="entry name" value="Tautomerase_2"/>
    <property type="match status" value="1"/>
</dbReference>
<name>A0ABV8NVY9_9BURK</name>
<gene>
    <name evidence="1" type="ORF">ACFOY1_09055</name>
</gene>
<dbReference type="RefSeq" id="WP_217963560.1">
    <property type="nucleotide sequence ID" value="NZ_JAHTBN010000002.1"/>
</dbReference>
<dbReference type="EMBL" id="JBHSBV010000003">
    <property type="protein sequence ID" value="MFC4201101.1"/>
    <property type="molecule type" value="Genomic_DNA"/>
</dbReference>
<sequence length="129" mass="14747">MPLARISLARGKSREYLRALSEELHAALVESFEVPQDDMFQLIHQHDPDEMVFDPHYMDVDRSADAVFIMLATGRPRSTQTKLRFYRTLADRLAVRPGIRPDDIMVVISSSQRDEWSFGKGLAQLLSEA</sequence>
<reference evidence="2" key="1">
    <citation type="journal article" date="2019" name="Int. J. Syst. Evol. Microbiol.">
        <title>The Global Catalogue of Microorganisms (GCM) 10K type strain sequencing project: providing services to taxonomists for standard genome sequencing and annotation.</title>
        <authorList>
            <consortium name="The Broad Institute Genomics Platform"/>
            <consortium name="The Broad Institute Genome Sequencing Center for Infectious Disease"/>
            <person name="Wu L."/>
            <person name="Ma J."/>
        </authorList>
    </citation>
    <scope>NUCLEOTIDE SEQUENCE [LARGE SCALE GENOMIC DNA]</scope>
    <source>
        <strain evidence="2">LMG 24813</strain>
    </source>
</reference>
<comment type="caution">
    <text evidence="1">The sequence shown here is derived from an EMBL/GenBank/DDBJ whole genome shotgun (WGS) entry which is preliminary data.</text>
</comment>
<dbReference type="PANTHER" id="PTHR38460:SF1">
    <property type="entry name" value="TAUTOMERASE YOLI-RELATED"/>
    <property type="match status" value="1"/>
</dbReference>
<dbReference type="PANTHER" id="PTHR38460">
    <property type="entry name" value="TAUTOMERASE YOLI-RELATED"/>
    <property type="match status" value="1"/>
</dbReference>
<protein>
    <submittedName>
        <fullName evidence="1">Tautomerase family protein</fullName>
    </submittedName>
</protein>
<evidence type="ECO:0000313" key="2">
    <source>
        <dbReference type="Proteomes" id="UP001595848"/>
    </source>
</evidence>
<dbReference type="InterPro" id="IPR037479">
    <property type="entry name" value="Tauto_MSAD"/>
</dbReference>
<keyword evidence="2" id="KW-1185">Reference proteome</keyword>
<accession>A0ABV8NVY9</accession>
<evidence type="ECO:0000313" key="1">
    <source>
        <dbReference type="EMBL" id="MFC4201101.1"/>
    </source>
</evidence>
<organism evidence="1 2">
    <name type="scientific">Candidimonas humi</name>
    <dbReference type="NCBI Taxonomy" id="683355"/>
    <lineage>
        <taxon>Bacteria</taxon>
        <taxon>Pseudomonadati</taxon>
        <taxon>Pseudomonadota</taxon>
        <taxon>Betaproteobacteria</taxon>
        <taxon>Burkholderiales</taxon>
        <taxon>Alcaligenaceae</taxon>
        <taxon>Candidimonas</taxon>
    </lineage>
</organism>
<dbReference type="Proteomes" id="UP001595848">
    <property type="component" value="Unassembled WGS sequence"/>
</dbReference>